<sequence length="77" mass="9002">MRLDNQKYCPKLLSNTKGEALFLRALLPKPSGFLNTFARFQYFLNFLGHLVHLASTRHRNLTAEQLSLLSYYFDTSY</sequence>
<reference evidence="4" key="1">
    <citation type="submission" date="2021-02" db="EMBL/GenBank/DDBJ databases">
        <authorList>
            <person name="Nowell W R."/>
        </authorList>
    </citation>
    <scope>NUCLEOTIDE SEQUENCE</scope>
</reference>
<gene>
    <name evidence="4" type="ORF">JXQ802_LOCUS28983</name>
    <name evidence="5" type="ORF">JXQ802_LOCUS29217</name>
    <name evidence="1" type="ORF">PYM288_LOCUS13899</name>
    <name evidence="3" type="ORF">RFH988_LOCUS28000</name>
    <name evidence="6" type="ORF">SEV965_LOCUS32943</name>
    <name evidence="2" type="ORF">ZHD862_LOCUS14646</name>
</gene>
<dbReference type="EMBL" id="CAJNOL010001135">
    <property type="protein sequence ID" value="CAF1295438.1"/>
    <property type="molecule type" value="Genomic_DNA"/>
</dbReference>
<evidence type="ECO:0000313" key="5">
    <source>
        <dbReference type="EMBL" id="CAF1295438.1"/>
    </source>
</evidence>
<comment type="caution">
    <text evidence="4">The sequence shown here is derived from an EMBL/GenBank/DDBJ whole genome shotgun (WGS) entry which is preliminary data.</text>
</comment>
<dbReference type="EMBL" id="CAJNOH010000290">
    <property type="protein sequence ID" value="CAF0986717.1"/>
    <property type="molecule type" value="Genomic_DNA"/>
</dbReference>
<evidence type="ECO:0000313" key="7">
    <source>
        <dbReference type="Proteomes" id="UP000663870"/>
    </source>
</evidence>
<dbReference type="Proteomes" id="UP000663870">
    <property type="component" value="Unassembled WGS sequence"/>
</dbReference>
<dbReference type="Proteomes" id="UP000663864">
    <property type="component" value="Unassembled WGS sequence"/>
</dbReference>
<dbReference type="EMBL" id="CAJNOO010002428">
    <property type="protein sequence ID" value="CAF1267346.1"/>
    <property type="molecule type" value="Genomic_DNA"/>
</dbReference>
<proteinExistence type="predicted"/>
<evidence type="ECO:0000313" key="2">
    <source>
        <dbReference type="EMBL" id="CAF1043001.1"/>
    </source>
</evidence>
<dbReference type="Proteomes" id="UP000663889">
    <property type="component" value="Unassembled WGS sequence"/>
</dbReference>
<evidence type="ECO:0000313" key="3">
    <source>
        <dbReference type="EMBL" id="CAF1267346.1"/>
    </source>
</evidence>
<dbReference type="EMBL" id="CAJNOT010000641">
    <property type="protein sequence ID" value="CAF1043001.1"/>
    <property type="molecule type" value="Genomic_DNA"/>
</dbReference>
<accession>A0A815CZC4</accession>
<keyword evidence="7" id="KW-1185">Reference proteome</keyword>
<evidence type="ECO:0000313" key="4">
    <source>
        <dbReference type="EMBL" id="CAF1290692.1"/>
    </source>
</evidence>
<evidence type="ECO:0000313" key="1">
    <source>
        <dbReference type="EMBL" id="CAF0986717.1"/>
    </source>
</evidence>
<dbReference type="EMBL" id="CAJNOL010001114">
    <property type="protein sequence ID" value="CAF1290692.1"/>
    <property type="molecule type" value="Genomic_DNA"/>
</dbReference>
<organism evidence="4 7">
    <name type="scientific">Rotaria sordida</name>
    <dbReference type="NCBI Taxonomy" id="392033"/>
    <lineage>
        <taxon>Eukaryota</taxon>
        <taxon>Metazoa</taxon>
        <taxon>Spiralia</taxon>
        <taxon>Gnathifera</taxon>
        <taxon>Rotifera</taxon>
        <taxon>Eurotatoria</taxon>
        <taxon>Bdelloidea</taxon>
        <taxon>Philodinida</taxon>
        <taxon>Philodinidae</taxon>
        <taxon>Rotaria</taxon>
    </lineage>
</organism>
<dbReference type="EMBL" id="CAJNOU010004281">
    <property type="protein sequence ID" value="CAF1435015.1"/>
    <property type="molecule type" value="Genomic_DNA"/>
</dbReference>
<name>A0A815CZC4_9BILA</name>
<dbReference type="Proteomes" id="UP000663882">
    <property type="component" value="Unassembled WGS sequence"/>
</dbReference>
<dbReference type="Proteomes" id="UP000663854">
    <property type="component" value="Unassembled WGS sequence"/>
</dbReference>
<evidence type="ECO:0000313" key="6">
    <source>
        <dbReference type="EMBL" id="CAF1435015.1"/>
    </source>
</evidence>
<dbReference type="AlphaFoldDB" id="A0A815CZC4"/>
<protein>
    <submittedName>
        <fullName evidence="4">Uncharacterized protein</fullName>
    </submittedName>
</protein>